<evidence type="ECO:0000313" key="5">
    <source>
        <dbReference type="Proteomes" id="UP000241089"/>
    </source>
</evidence>
<dbReference type="EMBL" id="KU686207">
    <property type="protein sequence ID" value="AOV60897.1"/>
    <property type="molecule type" value="Genomic_DNA"/>
</dbReference>
<dbReference type="KEGG" id="vg:30306135"/>
<evidence type="ECO:0000313" key="6">
    <source>
        <dbReference type="Proteomes" id="UP000241975"/>
    </source>
</evidence>
<gene>
    <name evidence="1" type="ORF">C350210_065</name>
    <name evidence="2" type="ORF">N440310_065</name>
    <name evidence="3" type="ORF">T191209_065</name>
</gene>
<organism evidence="2 5">
    <name type="scientific">Synechococcus phage S-CAM22</name>
    <dbReference type="NCBI Taxonomy" id="1883365"/>
    <lineage>
        <taxon>Viruses</taxon>
        <taxon>Duplodnaviria</taxon>
        <taxon>Heunggongvirae</taxon>
        <taxon>Uroviricota</taxon>
        <taxon>Caudoviricetes</taxon>
        <taxon>Pantevenvirales</taxon>
        <taxon>Kyanoviridae</taxon>
        <taxon>Alisovirus</taxon>
        <taxon>Alisovirus socal22</taxon>
    </lineage>
</organism>
<dbReference type="Proteomes" id="UP000241089">
    <property type="component" value="Segment"/>
</dbReference>
<dbReference type="Proteomes" id="UP000202158">
    <property type="component" value="Segment"/>
</dbReference>
<reference evidence="4 5" key="1">
    <citation type="journal article" date="2016" name="Virology">
        <title>The genomic content and context of auxiliary metabolic genes in marine cyanomyoviruses.</title>
        <authorList>
            <person name="Crummett L.T."/>
            <person name="Puxty R.J."/>
            <person name="Weihe C."/>
            <person name="Marston M.F."/>
            <person name="Martiny J.B."/>
        </authorList>
    </citation>
    <scope>NUCLEOTIDE SEQUENCE [LARGE SCALE GENOMIC DNA]</scope>
    <source>
        <strain evidence="1">0210CC35</strain>
        <strain evidence="2">0310NB44</strain>
        <strain evidence="3">1209TA19</strain>
    </source>
</reference>
<evidence type="ECO:0000313" key="2">
    <source>
        <dbReference type="EMBL" id="AOV61111.1"/>
    </source>
</evidence>
<evidence type="ECO:0000313" key="4">
    <source>
        <dbReference type="Proteomes" id="UP000202158"/>
    </source>
</evidence>
<proteinExistence type="predicted"/>
<keyword evidence="6" id="KW-1185">Reference proteome</keyword>
<evidence type="ECO:0000313" key="1">
    <source>
        <dbReference type="EMBL" id="AOV60897.1"/>
    </source>
</evidence>
<dbReference type="RefSeq" id="YP_009320977.1">
    <property type="nucleotide sequence ID" value="NC_031903.1"/>
</dbReference>
<protein>
    <submittedName>
        <fullName evidence="2">Uncharacterized protein</fullName>
    </submittedName>
</protein>
<sequence length="95" mass="11159">MNYTLWHLQQRVNKLIEQQGEDAHCAAWIYTAEDCVVYDDNNEPQYPAHADNELAERIFNDVGNIDYIYTVIQECVDEVTEEKCKDNLPDAWSFE</sequence>
<evidence type="ECO:0000313" key="3">
    <source>
        <dbReference type="EMBL" id="AOV61325.1"/>
    </source>
</evidence>
<dbReference type="Proteomes" id="UP000241975">
    <property type="component" value="Segment"/>
</dbReference>
<accession>A0A1D8KQZ6</accession>
<name>A0A1D8KQZ6_9CAUD</name>
<dbReference type="EMBL" id="KU686209">
    <property type="protein sequence ID" value="AOV61325.1"/>
    <property type="molecule type" value="Genomic_DNA"/>
</dbReference>
<dbReference type="OrthoDB" id="23012at10239"/>
<dbReference type="EMBL" id="KU686208">
    <property type="protein sequence ID" value="AOV61111.1"/>
    <property type="molecule type" value="Genomic_DNA"/>
</dbReference>
<dbReference type="GeneID" id="30306135"/>